<feature type="domain" description="Thyroglobulin type-1" evidence="8">
    <location>
        <begin position="160"/>
        <end position="247"/>
    </location>
</feature>
<comment type="caution">
    <text evidence="6">Lacks conserved residue(s) required for the propagation of feature annotation.</text>
</comment>
<feature type="disulfide bond" evidence="6">
    <location>
        <begin position="130"/>
        <end position="137"/>
    </location>
</feature>
<feature type="signal peptide" evidence="7">
    <location>
        <begin position="1"/>
        <end position="18"/>
    </location>
</feature>
<evidence type="ECO:0000313" key="9">
    <source>
        <dbReference type="Proteomes" id="UP000515159"/>
    </source>
</evidence>
<dbReference type="PANTHER" id="PTHR14093">
    <property type="entry name" value="HLA CLASS II GAMMA CHAIN"/>
    <property type="match status" value="1"/>
</dbReference>
<dbReference type="FunCoup" id="A0A6P8PZC6">
    <property type="interactions" value="224"/>
</dbReference>
<dbReference type="Pfam" id="PF00086">
    <property type="entry name" value="Thyroglobulin_1"/>
    <property type="match status" value="10"/>
</dbReference>
<feature type="domain" description="Thyroglobulin type-1" evidence="8">
    <location>
        <begin position="92"/>
        <end position="159"/>
    </location>
</feature>
<feature type="disulfide bond" evidence="6">
    <location>
        <begin position="337"/>
        <end position="357"/>
    </location>
</feature>
<feature type="disulfide bond" evidence="6">
    <location>
        <begin position="1185"/>
        <end position="1192"/>
    </location>
</feature>
<feature type="domain" description="Thyroglobulin type-1" evidence="8">
    <location>
        <begin position="30"/>
        <end position="91"/>
    </location>
</feature>
<sequence length="2164" mass="240593">MSFTNLACLLCLMGVTSALTSEYQLESQALRACELRRETASMNGQDYIPQCSEDGLFRNVQCSSDGLTCWCVDADGIEIAGSKLIAVPIVCLSFCQLQKQQILLSAYINHTSTSYVPQCSESGEYESVQCDLGLGQCWCVDSEGMEIYGTRQKGKPSQCPGNCEIRDRRILHGVGEKTPPQCSADGEFLPVQCKFINTTDMTVFDLVHNFNRLPDGFQSFSTFRRMFPEISGYCHCVDRLGRELMGTGLEMLLDEVYDTVFVGGKVARTFTDSVMFRILQRRFLGVQLVISGRFRCPTECEVQRFTASHFGESFVPSCDENGEYQPVQCQRGGQCWCVNSKGREIYGTRRQGALPKCEKGQDCVSERRRAQSRLFYGITGHFSQRNVFVAQDEKPEPPKSDAPPKSYCSYFKELFLNSGLLLPILDQWDANPLMVAPVLSEAVGGLFPSRDLLRLALQLTSNPKRFQQNLFGGKFLKNISRFNFTGALGPRGKFNFSQFFQQIGLTGMYSGGNFVELAKLFSSEEDSYLTKESANFSKESFRLNQSIVDNFERRVNLQENQNVLRFLASLLESKELFTFLQQIISVPEHVVGDLAETVKNVLQSGGCDERDPTEIFVPACTKDGQYEDIQCNAAECWCVDTEGREIAGSRTQGKRPRCPTECEKERQRLQISKKSQPVGSDLFVPSCTEEGRFTPVQCAGKNCFCVDLRGRTVPGSRQSPGEPEHCPSDCQLTASQAFLETVRVLLSDPGSLSQLSSVYIPQCTASGEWRKVQCSGPTEQAFEWYQRWVMQSDGRNPTFVDMLNEVLQYEKTSSQDFATFVKHLYDIGHQDIFPVFSKYSTFNSVPSEVLEGDVASESNNILLNPYTFWKLLNGTVTTYPGPYTDFSVPLGHFDLRNCWCVDENGQELPGTNAGINKIPSCPGTCERVKRQALQFIDETAEIIEASNSSHFPFGQSFLIAKGIRLTDNELFHFDKFFKSGLSFSERFLSGDNYAVQLAAQSTLHFYWRNRMASRSSFGEATLLGFQPYIPQCDGLGNWESVQCYGSTGHCWCVDERGLFVTDSLVTRSSHLPQCQTSCQQSQAKASVSGWKRSGTELGGVPGDLFTASCIETGEYSVLQTSDGGDSWCVNPATGEVIQRSILDSDSRPRCPSFCSLLNSQASAREVGVGYVPSCEDNARFSPVQCDLEQETCWCVFEDGEEAPGTRVNVTNSGRPACESPQCPLSFNISDLANGAIFCEKVMDASFQLQSCRLICPQGYQNSFTSAPFQCNLESRRWVSEPPHPQACQKLQLFQTVQTQTQFQLLLPSGKTCTSDYTGLLQAFQTFILDDLKARGLCHIQVNAYESTDLFSVCDDSTVLVECLSQDRLGVNITWRAQLEDIPVAALPDLHDIEYAFVSSLVEPFLSLISSGDYKLLLDSKPFLADAAVHFARDDTFSVSPQVTLGCMKGFQKNADIQLAIGKPGGCVGCPPGSYFRNEECIPCPLNSYQDQRGSTTCIKCPAGKTTISTGAFQETHCLTECQMNNKDLQCDENGQYWPFQQDGSNKKYFCVDGLGERLDWTETDGKLTSSQCQLLQKFERVPKTKLFASEGDPGVVQSGTREEDQRDFLQCFSDCAQDLSCDFLSVSSDGLGTVCRLYRDAEANFNCTTSEHVLGVLGNSAAVNIDHLTCLLKVKGSDKGNMTVYQKKGYEFSTSGLKTFEKTDFQNTLSGVYRTLVFPATGATLSDAHVFCRQTCAQSSCCDGFILSHNILNGGTTMCGLMTFPDVLLCGMNDWMKTSKLGGDGVCKGVKSNKERKQFSFSLGGQEFIGSYSLLSKSIGKVEYSTKLTAEVKEEIQRMFTRFQRVYLWTDADVLTRTSSPECDGAVFQGQNSSVLTGSAVDMFFLLDSNTTRNDQSRPLPKQQYMISKQTYSSEQAKRWCLTRCAEEGDFCQVVDLQDSSQLYFTCTLYPEAQICDNFTDVFPGNCYNVLPQKSQLLYKKKVLLEEKVKNFYTRLPFRNLTGFSVSNRISMAGKSISEGFFECERRCDAAPCCRGFGFFNVSLSTGVEAQCLILQSLGIQACSEDAKNVWRVLNCGSVAENTKVHPFGWYQKPGTEQERVPGVCPPVALHPSPQNVSSGTWQLLDMSIGNLSIRPSPPLMSPMSAEIFPMLWPLPGTIVYQHA</sequence>
<dbReference type="SMART" id="SM00211">
    <property type="entry name" value="TY"/>
    <property type="match status" value="10"/>
</dbReference>
<dbReference type="SUPFAM" id="SSF57610">
    <property type="entry name" value="Thyroglobulin type-1 domain"/>
    <property type="match status" value="11"/>
</dbReference>
<dbReference type="InterPro" id="IPR052001">
    <property type="entry name" value="MHC-II_Gamma/Thyroglobulin"/>
</dbReference>
<dbReference type="KEGG" id="gsh:117355201"/>
<dbReference type="InParanoid" id="A0A6P8PZC6"/>
<dbReference type="Pfam" id="PF07699">
    <property type="entry name" value="Ephrin_rec_like"/>
    <property type="match status" value="1"/>
</dbReference>
<dbReference type="GO" id="GO:0006590">
    <property type="term" value="P:thyroid hormone generation"/>
    <property type="evidence" value="ECO:0007669"/>
    <property type="project" value="TreeGrafter"/>
</dbReference>
<proteinExistence type="predicted"/>
<accession>A0A6P8PZC6</accession>
<reference evidence="10" key="1">
    <citation type="submission" date="2025-08" db="UniProtKB">
        <authorList>
            <consortium name="RefSeq"/>
        </authorList>
    </citation>
    <scope>IDENTIFICATION</scope>
</reference>
<feature type="disulfide bond" evidence="6">
    <location>
        <begin position="62"/>
        <end position="69"/>
    </location>
</feature>
<feature type="disulfide bond" evidence="6">
    <location>
        <begin position="638"/>
        <end position="658"/>
    </location>
</feature>
<feature type="domain" description="Thyroglobulin type-1" evidence="8">
    <location>
        <begin position="297"/>
        <end position="357"/>
    </location>
</feature>
<dbReference type="CTD" id="7038"/>
<evidence type="ECO:0000256" key="6">
    <source>
        <dbReference type="PROSITE-ProRule" id="PRU00500"/>
    </source>
</evidence>
<feature type="domain" description="Thyroglobulin type-1" evidence="8">
    <location>
        <begin position="659"/>
        <end position="726"/>
    </location>
</feature>
<dbReference type="PANTHER" id="PTHR14093:SF19">
    <property type="entry name" value="THYROGLOBULIN"/>
    <property type="match status" value="1"/>
</dbReference>
<dbReference type="GeneID" id="117355201"/>
<keyword evidence="4 6" id="KW-1015">Disulfide bond</keyword>
<dbReference type="OrthoDB" id="6409105at2759"/>
<feature type="domain" description="Thyroglobulin type-1" evidence="8">
    <location>
        <begin position="604"/>
        <end position="658"/>
    </location>
</feature>
<organism evidence="9 10">
    <name type="scientific">Geotrypetes seraphini</name>
    <name type="common">Gaboon caecilian</name>
    <name type="synonym">Caecilia seraphini</name>
    <dbReference type="NCBI Taxonomy" id="260995"/>
    <lineage>
        <taxon>Eukaryota</taxon>
        <taxon>Metazoa</taxon>
        <taxon>Chordata</taxon>
        <taxon>Craniata</taxon>
        <taxon>Vertebrata</taxon>
        <taxon>Euteleostomi</taxon>
        <taxon>Amphibia</taxon>
        <taxon>Gymnophiona</taxon>
        <taxon>Geotrypetes</taxon>
    </lineage>
</organism>
<feature type="disulfide bond" evidence="6">
    <location>
        <begin position="163"/>
        <end position="182"/>
    </location>
</feature>
<dbReference type="PROSITE" id="PS00484">
    <property type="entry name" value="THYROGLOBULIN_1_1"/>
    <property type="match status" value="5"/>
</dbReference>
<feature type="domain" description="Thyroglobulin type-1" evidence="8">
    <location>
        <begin position="1151"/>
        <end position="1217"/>
    </location>
</feature>
<dbReference type="Gene3D" id="2.10.50.10">
    <property type="entry name" value="Tumor Necrosis Factor Receptor, subunit A, domain 2"/>
    <property type="match status" value="1"/>
</dbReference>
<dbReference type="PROSITE" id="PS51162">
    <property type="entry name" value="THYROGLOBULIN_1_2"/>
    <property type="match status" value="11"/>
</dbReference>
<feature type="disulfide bond" evidence="6">
    <location>
        <begin position="71"/>
        <end position="91"/>
    </location>
</feature>
<name>A0A6P8PZC6_GEOSA</name>
<evidence type="ECO:0000259" key="8">
    <source>
        <dbReference type="PROSITE" id="PS51162"/>
    </source>
</evidence>
<evidence type="ECO:0000256" key="7">
    <source>
        <dbReference type="SAM" id="SignalP"/>
    </source>
</evidence>
<evidence type="ECO:0000256" key="4">
    <source>
        <dbReference type="ARBA" id="ARBA00023157"/>
    </source>
</evidence>
<keyword evidence="2" id="KW-0964">Secreted</keyword>
<evidence type="ECO:0000313" key="10">
    <source>
        <dbReference type="RefSeq" id="XP_033789279.1"/>
    </source>
</evidence>
<feature type="disulfide bond" evidence="6">
    <location>
        <begin position="139"/>
        <end position="159"/>
    </location>
</feature>
<feature type="disulfide bond" evidence="6">
    <location>
        <begin position="1043"/>
        <end position="1050"/>
    </location>
</feature>
<dbReference type="GO" id="GO:0005615">
    <property type="term" value="C:extracellular space"/>
    <property type="evidence" value="ECO:0007669"/>
    <property type="project" value="TreeGrafter"/>
</dbReference>
<dbReference type="InterPro" id="IPR000716">
    <property type="entry name" value="Thyroglobulin_1"/>
</dbReference>
<evidence type="ECO:0000256" key="2">
    <source>
        <dbReference type="ARBA" id="ARBA00022525"/>
    </source>
</evidence>
<dbReference type="FunFam" id="4.10.800.10:FF:000016">
    <property type="entry name" value="Thyroglobulin"/>
    <property type="match status" value="1"/>
</dbReference>
<dbReference type="RefSeq" id="XP_033789279.1">
    <property type="nucleotide sequence ID" value="XM_033933388.1"/>
</dbReference>
<gene>
    <name evidence="10" type="primary">TG</name>
</gene>
<feature type="domain" description="Thyroglobulin type-1" evidence="8">
    <location>
        <begin position="727"/>
        <end position="921"/>
    </location>
</feature>
<dbReference type="Proteomes" id="UP000515159">
    <property type="component" value="Chromosome 2"/>
</dbReference>
<evidence type="ECO:0000256" key="5">
    <source>
        <dbReference type="ARBA" id="ARBA00023180"/>
    </source>
</evidence>
<keyword evidence="3 7" id="KW-0732">Signal</keyword>
<comment type="subcellular location">
    <subcellularLocation>
        <location evidence="1">Secreted</location>
    </subcellularLocation>
</comment>
<dbReference type="InterPro" id="IPR036857">
    <property type="entry name" value="Thyroglobulin_1_sf"/>
</dbReference>
<dbReference type="CDD" id="cd00191">
    <property type="entry name" value="TY"/>
    <property type="match status" value="7"/>
</dbReference>
<feature type="domain" description="Thyroglobulin type-1" evidence="8">
    <location>
        <begin position="1022"/>
        <end position="1074"/>
    </location>
</feature>
<dbReference type="SMART" id="SM01411">
    <property type="entry name" value="Ephrin_rec_like"/>
    <property type="match status" value="1"/>
</dbReference>
<feature type="chain" id="PRO_5028229158" evidence="7">
    <location>
        <begin position="19"/>
        <end position="2164"/>
    </location>
</feature>
<protein>
    <submittedName>
        <fullName evidence="10">Thyroglobulin isoform X1</fullName>
    </submittedName>
</protein>
<dbReference type="Gene3D" id="4.10.800.10">
    <property type="entry name" value="Thyroglobulin type-1"/>
    <property type="match status" value="10"/>
</dbReference>
<dbReference type="FunFam" id="2.10.50.10:FF:000047">
    <property type="entry name" value="Thyroglobulin"/>
    <property type="match status" value="1"/>
</dbReference>
<keyword evidence="9" id="KW-1185">Reference proteome</keyword>
<feature type="domain" description="Thyroglobulin type-1" evidence="8">
    <location>
        <begin position="1075"/>
        <end position="1150"/>
    </location>
</feature>
<dbReference type="InterPro" id="IPR011641">
    <property type="entry name" value="Tyr-kin_ephrin_A/B_rcpt-like"/>
</dbReference>
<evidence type="ECO:0000256" key="1">
    <source>
        <dbReference type="ARBA" id="ARBA00004613"/>
    </source>
</evidence>
<evidence type="ECO:0000256" key="3">
    <source>
        <dbReference type="ARBA" id="ARBA00022729"/>
    </source>
</evidence>
<keyword evidence="5" id="KW-0325">Glycoprotein</keyword>
<feature type="domain" description="Thyroglobulin type-1" evidence="8">
    <location>
        <begin position="1518"/>
        <end position="1572"/>
    </location>
</feature>